<dbReference type="EMBL" id="UHFA01000002">
    <property type="protein sequence ID" value="SUN35880.1"/>
    <property type="molecule type" value="Genomic_DNA"/>
</dbReference>
<dbReference type="Proteomes" id="UP000254082">
    <property type="component" value="Unassembled WGS sequence"/>
</dbReference>
<protein>
    <submittedName>
        <fullName evidence="1">Uncharacterized protein</fullName>
    </submittedName>
</protein>
<proteinExistence type="predicted"/>
<evidence type="ECO:0000313" key="2">
    <source>
        <dbReference type="Proteomes" id="UP000254082"/>
    </source>
</evidence>
<sequence length="173" mass="20595">MNLFGVYTITNISDRHHHLSYQIKDVSLAYQKLFVYRLKKANPSVKTVDIIRVDRLVDANYNDECRDVPYDFIGQARVNSKETLYFWFSLEKNKPSSEKNEKDETLVISKSDLIYPYKEEYRQRSQQKSLSDLQSKEAQKLLGTVRVDYCYRLDLFKPHLTQHKDEPKEEFDN</sequence>
<name>A0A380JEU9_STRDO</name>
<dbReference type="AlphaFoldDB" id="A0A380JEU9"/>
<organism evidence="1 2">
    <name type="scientific">Streptococcus downei MFe28</name>
    <dbReference type="NCBI Taxonomy" id="764290"/>
    <lineage>
        <taxon>Bacteria</taxon>
        <taxon>Bacillati</taxon>
        <taxon>Bacillota</taxon>
        <taxon>Bacilli</taxon>
        <taxon>Lactobacillales</taxon>
        <taxon>Streptococcaceae</taxon>
        <taxon>Streptococcus</taxon>
    </lineage>
</organism>
<keyword evidence="2" id="KW-1185">Reference proteome</keyword>
<gene>
    <name evidence="1" type="ORF">NCTC11391_00919</name>
</gene>
<evidence type="ECO:0000313" key="1">
    <source>
        <dbReference type="EMBL" id="SUN35880.1"/>
    </source>
</evidence>
<reference evidence="1 2" key="1">
    <citation type="submission" date="2018-06" db="EMBL/GenBank/DDBJ databases">
        <authorList>
            <consortium name="Pathogen Informatics"/>
            <person name="Doyle S."/>
        </authorList>
    </citation>
    <scope>NUCLEOTIDE SEQUENCE [LARGE SCALE GENOMIC DNA]</scope>
    <source>
        <strain evidence="2">NCTC 11391</strain>
    </source>
</reference>
<accession>A0A380JEU9</accession>